<dbReference type="InterPro" id="IPR003759">
    <property type="entry name" value="Cbl-bd_cap"/>
</dbReference>
<dbReference type="FunFam" id="3.20.20.20:FF:000007">
    <property type="entry name" value="Methionine synthase"/>
    <property type="match status" value="1"/>
</dbReference>
<dbReference type="Pfam" id="PF00809">
    <property type="entry name" value="Pterin_bind"/>
    <property type="match status" value="1"/>
</dbReference>
<evidence type="ECO:0000256" key="12">
    <source>
        <dbReference type="ARBA" id="ARBA00022691"/>
    </source>
</evidence>
<comment type="domain">
    <text evidence="19">Modular enzyme with four functionally distinct domains. The isolated Hcy-binding domain catalyzes methyl transfer from free methylcobalamin to homocysteine. The Hcy-binding domain in association with the pterin-binding domain catalyzes the methylation of cob(I)alamin by methyltetrahydrofolate and the methylation of homocysteine. The B12-binding domain binds the cofactor. The AdoMet activation domain binds S-adenosyl-L-methionine. Under aerobic conditions cob(I)alamin can be converted to inactive cob(II)alamin. Reductive methylation by S-adenosyl-L-methionine and flavodoxin regenerates methylcobalamin.</text>
</comment>
<evidence type="ECO:0000256" key="3">
    <source>
        <dbReference type="ARBA" id="ARBA00001956"/>
    </source>
</evidence>
<keyword evidence="16 19" id="KW-0486">Methionine biosynthesis</keyword>
<evidence type="ECO:0000256" key="13">
    <source>
        <dbReference type="ARBA" id="ARBA00022723"/>
    </source>
</evidence>
<dbReference type="CDD" id="cd02069">
    <property type="entry name" value="methionine_synthase_B12_BD"/>
    <property type="match status" value="1"/>
</dbReference>
<keyword evidence="30" id="KW-1185">Reference proteome</keyword>
<evidence type="ECO:0000256" key="18">
    <source>
        <dbReference type="ARBA" id="ARBA00025552"/>
    </source>
</evidence>
<dbReference type="PROSITE" id="PS50970">
    <property type="entry name" value="HCY"/>
    <property type="match status" value="1"/>
</dbReference>
<feature type="domain" description="Pterin-binding" evidence="25">
    <location>
        <begin position="389"/>
        <end position="652"/>
    </location>
</feature>
<dbReference type="InterPro" id="IPR011822">
    <property type="entry name" value="MetH"/>
</dbReference>
<dbReference type="FunFam" id="3.20.20.330:FF:000001">
    <property type="entry name" value="Methionine synthase"/>
    <property type="match status" value="1"/>
</dbReference>
<dbReference type="Gene3D" id="3.40.50.280">
    <property type="entry name" value="Cobalamin-binding domain"/>
    <property type="match status" value="1"/>
</dbReference>
<evidence type="ECO:0000256" key="20">
    <source>
        <dbReference type="PIRSR" id="PIRSR000381-1"/>
    </source>
</evidence>
<keyword evidence="12 19" id="KW-0949">S-adenosyl-L-methionine</keyword>
<feature type="region of interest" description="Disordered" evidence="23">
    <location>
        <begin position="935"/>
        <end position="954"/>
    </location>
</feature>
<evidence type="ECO:0000256" key="7">
    <source>
        <dbReference type="ARBA" id="ARBA00013998"/>
    </source>
</evidence>
<feature type="binding site" evidence="21">
    <location>
        <position position="897"/>
    </location>
    <ligand>
        <name>methylcob(III)alamin</name>
        <dbReference type="ChEBI" id="CHEBI:28115"/>
    </ligand>
</feature>
<comment type="pathway">
    <text evidence="4 19">Amino-acid biosynthesis; L-methionine biosynthesis via de novo pathway; L-methionine from L-homocysteine (MetH route): step 1/1.</text>
</comment>
<dbReference type="SMART" id="SM01018">
    <property type="entry name" value="B12-binding_2"/>
    <property type="match status" value="1"/>
</dbReference>
<dbReference type="InterPro" id="IPR004223">
    <property type="entry name" value="VitB12-dep_Met_synth_activ_dom"/>
</dbReference>
<evidence type="ECO:0000259" key="24">
    <source>
        <dbReference type="PROSITE" id="PS50970"/>
    </source>
</evidence>
<evidence type="ECO:0000256" key="1">
    <source>
        <dbReference type="ARBA" id="ARBA00001700"/>
    </source>
</evidence>
<keyword evidence="17 19" id="KW-0170">Cobalt</keyword>
<evidence type="ECO:0000259" key="28">
    <source>
        <dbReference type="PROSITE" id="PS51337"/>
    </source>
</evidence>
<feature type="binding site" evidence="20 22">
    <location>
        <position position="312"/>
    </location>
    <ligand>
        <name>Zn(2+)</name>
        <dbReference type="ChEBI" id="CHEBI:29105"/>
    </ligand>
</feature>
<dbReference type="PROSITE" id="PS50972">
    <property type="entry name" value="PTERIN_BINDING"/>
    <property type="match status" value="1"/>
</dbReference>
<feature type="binding site" description="axial binding residue" evidence="20">
    <location>
        <position position="794"/>
    </location>
    <ligand>
        <name>methylcob(III)alamin</name>
        <dbReference type="ChEBI" id="CHEBI:28115"/>
    </ligand>
    <ligandPart>
        <name>Co</name>
        <dbReference type="ChEBI" id="CHEBI:27638"/>
    </ligandPart>
</feature>
<dbReference type="FunFam" id="3.40.50.280:FF:000004">
    <property type="entry name" value="Methionine synthase"/>
    <property type="match status" value="1"/>
</dbReference>
<dbReference type="Gene3D" id="3.20.20.330">
    <property type="entry name" value="Homocysteine-binding-like domain"/>
    <property type="match status" value="1"/>
</dbReference>
<dbReference type="Gene3D" id="3.10.196.10">
    <property type="entry name" value="Vitamin B12-dependent methionine synthase, activation domain"/>
    <property type="match status" value="1"/>
</dbReference>
<feature type="binding site" evidence="21">
    <location>
        <position position="1200"/>
    </location>
    <ligand>
        <name>S-adenosyl-L-methionine</name>
        <dbReference type="ChEBI" id="CHEBI:59789"/>
    </ligand>
</feature>
<evidence type="ECO:0000256" key="15">
    <source>
        <dbReference type="ARBA" id="ARBA00022833"/>
    </source>
</evidence>
<evidence type="ECO:0000256" key="19">
    <source>
        <dbReference type="PIRNR" id="PIRNR000381"/>
    </source>
</evidence>
<dbReference type="PROSITE" id="PS50974">
    <property type="entry name" value="ADOMET_ACTIVATION"/>
    <property type="match status" value="1"/>
</dbReference>
<evidence type="ECO:0000256" key="10">
    <source>
        <dbReference type="ARBA" id="ARBA00022628"/>
    </source>
</evidence>
<evidence type="ECO:0000259" key="26">
    <source>
        <dbReference type="PROSITE" id="PS50974"/>
    </source>
</evidence>
<feature type="binding site" evidence="21">
    <location>
        <position position="979"/>
    </location>
    <ligand>
        <name>S-adenosyl-L-methionine</name>
        <dbReference type="ChEBI" id="CHEBI:59789"/>
    </ligand>
</feature>
<keyword evidence="9 19" id="KW-0028">Amino-acid biosynthesis</keyword>
<evidence type="ECO:0000256" key="23">
    <source>
        <dbReference type="SAM" id="MobiDB-lite"/>
    </source>
</evidence>
<keyword evidence="10 19" id="KW-0846">Cobalamin</keyword>
<comment type="similarity">
    <text evidence="5">Belongs to the vitamin-B12 dependent methionine synthase family.</text>
</comment>
<keyword evidence="8 19" id="KW-0489">Methyltransferase</keyword>
<reference evidence="29 30" key="1">
    <citation type="submission" date="2020-05" db="EMBL/GenBank/DDBJ databases">
        <title>MicrobeNet Type strains.</title>
        <authorList>
            <person name="Nicholson A.C."/>
        </authorList>
    </citation>
    <scope>NUCLEOTIDE SEQUENCE [LARGE SCALE GENOMIC DNA]</scope>
    <source>
        <strain evidence="29 30">JCM 14282</strain>
    </source>
</reference>
<evidence type="ECO:0000256" key="6">
    <source>
        <dbReference type="ARBA" id="ARBA00012032"/>
    </source>
</evidence>
<dbReference type="GO" id="GO:0008270">
    <property type="term" value="F:zinc ion binding"/>
    <property type="evidence" value="ECO:0007669"/>
    <property type="project" value="UniProtKB-UniRule"/>
</dbReference>
<dbReference type="Pfam" id="PF02574">
    <property type="entry name" value="S-methyl_trans"/>
    <property type="match status" value="1"/>
</dbReference>
<evidence type="ECO:0000259" key="27">
    <source>
        <dbReference type="PROSITE" id="PS51332"/>
    </source>
</evidence>
<evidence type="ECO:0000313" key="29">
    <source>
        <dbReference type="EMBL" id="NNH05391.1"/>
    </source>
</evidence>
<keyword evidence="11 19" id="KW-0808">Transferase</keyword>
<feature type="binding site" evidence="20 22">
    <location>
        <position position="313"/>
    </location>
    <ligand>
        <name>Zn(2+)</name>
        <dbReference type="ChEBI" id="CHEBI:29105"/>
    </ligand>
</feature>
<evidence type="ECO:0000313" key="30">
    <source>
        <dbReference type="Proteomes" id="UP000543598"/>
    </source>
</evidence>
<dbReference type="InterPro" id="IPR037010">
    <property type="entry name" value="VitB12-dep_Met_synth_activ_sf"/>
</dbReference>
<evidence type="ECO:0000256" key="21">
    <source>
        <dbReference type="PIRSR" id="PIRSR000381-2"/>
    </source>
</evidence>
<evidence type="ECO:0000256" key="11">
    <source>
        <dbReference type="ARBA" id="ARBA00022679"/>
    </source>
</evidence>
<comment type="cofactor">
    <cofactor evidence="2 19 22">
        <name>Zn(2+)</name>
        <dbReference type="ChEBI" id="CHEBI:29105"/>
    </cofactor>
</comment>
<dbReference type="Gene3D" id="1.10.1240.10">
    <property type="entry name" value="Methionine synthase domain"/>
    <property type="match status" value="1"/>
</dbReference>
<keyword evidence="15 19" id="KW-0862">Zinc</keyword>
<dbReference type="PROSITE" id="PS51332">
    <property type="entry name" value="B12_BINDING"/>
    <property type="match status" value="1"/>
</dbReference>
<dbReference type="GO" id="GO:0050667">
    <property type="term" value="P:homocysteine metabolic process"/>
    <property type="evidence" value="ECO:0007669"/>
    <property type="project" value="TreeGrafter"/>
</dbReference>
<feature type="binding site" evidence="21">
    <location>
        <begin position="1254"/>
        <end position="1255"/>
    </location>
    <ligand>
        <name>S-adenosyl-L-methionine</name>
        <dbReference type="ChEBI" id="CHEBI:59789"/>
    </ligand>
</feature>
<dbReference type="AlphaFoldDB" id="A0A7Y2M2P1"/>
<feature type="domain" description="B12-binding" evidence="27">
    <location>
        <begin position="781"/>
        <end position="918"/>
    </location>
</feature>
<evidence type="ECO:0000256" key="17">
    <source>
        <dbReference type="ARBA" id="ARBA00023285"/>
    </source>
</evidence>
<keyword evidence="13 19" id="KW-0479">Metal-binding</keyword>
<feature type="domain" description="B12-binding N-terminal" evidence="28">
    <location>
        <begin position="687"/>
        <end position="781"/>
    </location>
</feature>
<dbReference type="InterPro" id="IPR000489">
    <property type="entry name" value="Pterin-binding_dom"/>
</dbReference>
<dbReference type="RefSeq" id="WP_167035376.1">
    <property type="nucleotide sequence ID" value="NZ_BAAANA010000002.1"/>
</dbReference>
<evidence type="ECO:0000256" key="9">
    <source>
        <dbReference type="ARBA" id="ARBA00022605"/>
    </source>
</evidence>
<dbReference type="Proteomes" id="UP000543598">
    <property type="component" value="Unassembled WGS sequence"/>
</dbReference>
<comment type="caution">
    <text evidence="29">The sequence shown here is derived from an EMBL/GenBank/DDBJ whole genome shotgun (WGS) entry which is preliminary data.</text>
</comment>
<dbReference type="EC" id="2.1.1.13" evidence="6 19"/>
<evidence type="ECO:0000256" key="5">
    <source>
        <dbReference type="ARBA" id="ARBA00010398"/>
    </source>
</evidence>
<dbReference type="SUPFAM" id="SSF52242">
    <property type="entry name" value="Cobalamin (vitamin B12)-binding domain"/>
    <property type="match status" value="1"/>
</dbReference>
<dbReference type="Pfam" id="PF02607">
    <property type="entry name" value="B12-binding_2"/>
    <property type="match status" value="1"/>
</dbReference>
<evidence type="ECO:0000256" key="16">
    <source>
        <dbReference type="ARBA" id="ARBA00023167"/>
    </source>
</evidence>
<feature type="binding site" evidence="20 22">
    <location>
        <position position="246"/>
    </location>
    <ligand>
        <name>Zn(2+)</name>
        <dbReference type="ChEBI" id="CHEBI:29105"/>
    </ligand>
</feature>
<dbReference type="PANTHER" id="PTHR45833">
    <property type="entry name" value="METHIONINE SYNTHASE"/>
    <property type="match status" value="1"/>
</dbReference>
<evidence type="ECO:0000256" key="4">
    <source>
        <dbReference type="ARBA" id="ARBA00005178"/>
    </source>
</evidence>
<comment type="function">
    <text evidence="18 19">Catalyzes the transfer of a methyl group from methyl-cobalamin to homocysteine, yielding enzyme-bound cob(I)alamin and methionine. Subsequently, remethylates the cofactor using methyltetrahydrofolate.</text>
</comment>
<accession>A0A7Y2M2P1</accession>
<dbReference type="FunFam" id="1.10.1240.10:FF:000001">
    <property type="entry name" value="Methionine synthase"/>
    <property type="match status" value="1"/>
</dbReference>
<dbReference type="PANTHER" id="PTHR45833:SF1">
    <property type="entry name" value="METHIONINE SYNTHASE"/>
    <property type="match status" value="1"/>
</dbReference>
<keyword evidence="14" id="KW-0677">Repeat</keyword>
<proteinExistence type="inferred from homology"/>
<dbReference type="InterPro" id="IPR050554">
    <property type="entry name" value="Met_Synthase/Corrinoid"/>
</dbReference>
<comment type="catalytic activity">
    <reaction evidence="1 19">
        <text>(6S)-5-methyl-5,6,7,8-tetrahydrofolate + L-homocysteine = (6S)-5,6,7,8-tetrahydrofolate + L-methionine</text>
        <dbReference type="Rhea" id="RHEA:11172"/>
        <dbReference type="ChEBI" id="CHEBI:18608"/>
        <dbReference type="ChEBI" id="CHEBI:57453"/>
        <dbReference type="ChEBI" id="CHEBI:57844"/>
        <dbReference type="ChEBI" id="CHEBI:58199"/>
        <dbReference type="EC" id="2.1.1.13"/>
    </reaction>
</comment>
<dbReference type="InterPro" id="IPR011005">
    <property type="entry name" value="Dihydropteroate_synth-like_sf"/>
</dbReference>
<dbReference type="GO" id="GO:0046653">
    <property type="term" value="P:tetrahydrofolate metabolic process"/>
    <property type="evidence" value="ECO:0007669"/>
    <property type="project" value="TreeGrafter"/>
</dbReference>
<dbReference type="SUPFAM" id="SSF56507">
    <property type="entry name" value="Methionine synthase activation domain-like"/>
    <property type="match status" value="1"/>
</dbReference>
<organism evidence="29 30">
    <name type="scientific">Microbacterium ulmi</name>
    <dbReference type="NCBI Taxonomy" id="179095"/>
    <lineage>
        <taxon>Bacteria</taxon>
        <taxon>Bacillati</taxon>
        <taxon>Actinomycetota</taxon>
        <taxon>Actinomycetes</taxon>
        <taxon>Micrococcales</taxon>
        <taxon>Microbacteriaceae</taxon>
        <taxon>Microbacterium</taxon>
    </lineage>
</organism>
<dbReference type="GO" id="GO:0031419">
    <property type="term" value="F:cobalamin binding"/>
    <property type="evidence" value="ECO:0007669"/>
    <property type="project" value="UniProtKB-UniRule"/>
</dbReference>
<dbReference type="PROSITE" id="PS51337">
    <property type="entry name" value="B12_BINDING_NTER"/>
    <property type="match status" value="1"/>
</dbReference>
<feature type="binding site" evidence="21">
    <location>
        <position position="839"/>
    </location>
    <ligand>
        <name>methylcob(III)alamin</name>
        <dbReference type="ChEBI" id="CHEBI:28115"/>
    </ligand>
</feature>
<evidence type="ECO:0000256" key="2">
    <source>
        <dbReference type="ARBA" id="ARBA00001947"/>
    </source>
</evidence>
<evidence type="ECO:0000259" key="25">
    <source>
        <dbReference type="PROSITE" id="PS50972"/>
    </source>
</evidence>
<dbReference type="InterPro" id="IPR036724">
    <property type="entry name" value="Cobalamin-bd_sf"/>
</dbReference>
<dbReference type="InterPro" id="IPR036594">
    <property type="entry name" value="Meth_synthase_dom"/>
</dbReference>
<dbReference type="Pfam" id="PF02310">
    <property type="entry name" value="B12-binding"/>
    <property type="match status" value="1"/>
</dbReference>
<dbReference type="InterPro" id="IPR003726">
    <property type="entry name" value="HCY_dom"/>
</dbReference>
<dbReference type="GO" id="GO:0008705">
    <property type="term" value="F:methionine synthase activity"/>
    <property type="evidence" value="ECO:0007669"/>
    <property type="project" value="UniProtKB-UniRule"/>
</dbReference>
<dbReference type="GO" id="GO:0005829">
    <property type="term" value="C:cytosol"/>
    <property type="evidence" value="ECO:0007669"/>
    <property type="project" value="TreeGrafter"/>
</dbReference>
<dbReference type="GO" id="GO:0032259">
    <property type="term" value="P:methylation"/>
    <property type="evidence" value="ECO:0007669"/>
    <property type="project" value="UniProtKB-KW"/>
</dbReference>
<dbReference type="Gene3D" id="3.20.20.20">
    <property type="entry name" value="Dihydropteroate synthase-like"/>
    <property type="match status" value="1"/>
</dbReference>
<name>A0A7Y2M2P1_9MICO</name>
<dbReference type="SUPFAM" id="SSF82282">
    <property type="entry name" value="Homocysteine S-methyltransferase"/>
    <property type="match status" value="1"/>
</dbReference>
<comment type="cofactor">
    <cofactor evidence="3 19 20">
        <name>methylcob(III)alamin</name>
        <dbReference type="ChEBI" id="CHEBI:28115"/>
    </cofactor>
</comment>
<sequence length="1257" mass="135925">MSPAPTRAPRFDLDIDGIARTERSQALLDALVSRVVIADGAMGTMLQRHEPTLEDYRQLEGCNEILNVSRPDLIAAIHDEYLATGIDAIETNTFGANWSNLSDYGIDDRIAELAAAGARIARERVEAAEERDGRMRWVLGSIGPGTKLPSLGHTTYDHLRRTFAEQAEGLIDGGADALLVETSQDLLQTKAAVNGCRQAIVSRGIRLPIFVEVTVETTGTMLMGSEIGAALTAIEPLGVDAIGLNCATGPAEMSEHLRHLSKHSGVTIACMPNAGLPVLTADGAHYPLTPAELATAHEQFVREFGVGLVGGCCGTTPEHLAAVVERLREVPVVSRAMRDDLPPDAAVEYVSLASRSRSRIVGSPMPVVEPEPGVASLYQHVSFDQDASYLAIGERTNANGSKAFREAMLDGRFDDCVEIARSQIRVGAHLLDVCVDYVGRDGVADVREIVSRLASASTLPLVIDSTEPAVIRAGLELIGGRPVVNSVNFEDGDGPTSRFGRIMPLVKEHGTAVVALTIDEHGQARTADDKVRIASRLIDSLVGEWGMRVSDIVVDCLTFPIATGQEETRRDAIETIEAIRRLTAAYPGIHTTLGVSNVSFGLNPAARIVVNSVFLHEAVEAGLSSGIIDAAKIVPLASISDEQRKVALDLMWDRREYDADGATTYDPLAVMLDLFAGVDTAALRDQRAAELAALPTGQRLERRIIDGDAKGLEADLDLARSEGMTALGIINDHLLHGMKVVGERFGAGEMQLPFVLQSAEVMKAAVASLEPHMEKSDASGKGRIVLATVRGDVHDIGKNLVDIILTNNGYDVVNLGIKQPIADIIAAAEEHDADVIGMSGLLVKSTVVMKENLQELQARGLAKRWPVILGGAALTRAYVEDDLAGLFDGEVRYAKDAFEGLALMEPLVRVARGADPDSVGLPALKKRIHREGSRLTLTEPDAMPARSDAASDNPVPSPPFWGTRIVRGVALADFAAYLDERATFMGQWGLKPGRGSDGPSYEELVESEGRPRLRYWLDRILGEGMLDASIAYGYFPVVSEGDDVVVLHHGDDPSGILGTPGLLAPDGGSLSLPAPGASLPEPVEGARRALGMERLRFRFPRQRRDRHLCLADFVRSRDSRQVDVLPVQLVTAGAHIDEVTAELFAGDHYRDYYELNGLVMQLTEALAEFWHARIRSELGFADEDPTETAGLFKLEYRGARFSLGYPACPDMEDRRKVVELLRPERMGVELSDELQLHPEQSTDAFVFHHPEAKYFSV</sequence>
<dbReference type="Pfam" id="PF02965">
    <property type="entry name" value="Met_synt_B12"/>
    <property type="match status" value="1"/>
</dbReference>
<evidence type="ECO:0000256" key="14">
    <source>
        <dbReference type="ARBA" id="ARBA00022737"/>
    </source>
</evidence>
<dbReference type="InterPro" id="IPR033706">
    <property type="entry name" value="Met_synthase_B12-bd"/>
</dbReference>
<evidence type="ECO:0000256" key="22">
    <source>
        <dbReference type="PROSITE-ProRule" id="PRU00333"/>
    </source>
</evidence>
<dbReference type="SUPFAM" id="SSF51717">
    <property type="entry name" value="Dihydropteroate synthetase-like"/>
    <property type="match status" value="1"/>
</dbReference>
<feature type="binding site" evidence="21">
    <location>
        <begin position="791"/>
        <end position="795"/>
    </location>
    <ligand>
        <name>methylcob(III)alamin</name>
        <dbReference type="ChEBI" id="CHEBI:28115"/>
    </ligand>
</feature>
<dbReference type="PIRSF" id="PIRSF000381">
    <property type="entry name" value="MetH"/>
    <property type="match status" value="1"/>
</dbReference>
<feature type="domain" description="Hcy-binding" evidence="24">
    <location>
        <begin position="24"/>
        <end position="327"/>
    </location>
</feature>
<dbReference type="UniPathway" id="UPA00051">
    <property type="reaction ID" value="UER00081"/>
</dbReference>
<gene>
    <name evidence="29" type="ORF">HLA99_16220</name>
</gene>
<dbReference type="InterPro" id="IPR036589">
    <property type="entry name" value="HCY_dom_sf"/>
</dbReference>
<dbReference type="InterPro" id="IPR006158">
    <property type="entry name" value="Cobalamin-bd"/>
</dbReference>
<feature type="domain" description="AdoMet activation" evidence="26">
    <location>
        <begin position="932"/>
        <end position="1257"/>
    </location>
</feature>
<dbReference type="EMBL" id="JABEMB010000046">
    <property type="protein sequence ID" value="NNH05391.1"/>
    <property type="molecule type" value="Genomic_DNA"/>
</dbReference>
<evidence type="ECO:0000256" key="8">
    <source>
        <dbReference type="ARBA" id="ARBA00022603"/>
    </source>
</evidence>
<dbReference type="SUPFAM" id="SSF47644">
    <property type="entry name" value="Methionine synthase domain"/>
    <property type="match status" value="1"/>
</dbReference>
<protein>
    <recommendedName>
        <fullName evidence="7 19">Methionine synthase</fullName>
        <ecNumber evidence="6 19">2.1.1.13</ecNumber>
    </recommendedName>
    <alternativeName>
        <fullName evidence="19">5-methyltetrahydrofolate--homocysteine methyltransferase</fullName>
    </alternativeName>
</protein>